<evidence type="ECO:0000313" key="3">
    <source>
        <dbReference type="Proteomes" id="UP000242450"/>
    </source>
</evidence>
<dbReference type="Proteomes" id="UP000242450">
    <property type="component" value="Chromosome 21"/>
</dbReference>
<name>A0A212CEM3_CEREH</name>
<feature type="non-terminal residue" evidence="2">
    <location>
        <position position="1"/>
    </location>
</feature>
<evidence type="ECO:0000313" key="2">
    <source>
        <dbReference type="EMBL" id="OWK04352.1"/>
    </source>
</evidence>
<evidence type="ECO:0000256" key="1">
    <source>
        <dbReference type="ARBA" id="ARBA00022729"/>
    </source>
</evidence>
<dbReference type="PANTHER" id="PTHR46769:SF3">
    <property type="entry name" value="FIBROCYSTIN-L"/>
    <property type="match status" value="1"/>
</dbReference>
<dbReference type="AlphaFoldDB" id="A0A212CEM3"/>
<keyword evidence="3" id="KW-1185">Reference proteome</keyword>
<dbReference type="EMBL" id="MKHE01000021">
    <property type="protein sequence ID" value="OWK04352.1"/>
    <property type="molecule type" value="Genomic_DNA"/>
</dbReference>
<proteinExistence type="predicted"/>
<organism evidence="2 3">
    <name type="scientific">Cervus elaphus hippelaphus</name>
    <name type="common">European red deer</name>
    <dbReference type="NCBI Taxonomy" id="46360"/>
    <lineage>
        <taxon>Eukaryota</taxon>
        <taxon>Metazoa</taxon>
        <taxon>Chordata</taxon>
        <taxon>Craniata</taxon>
        <taxon>Vertebrata</taxon>
        <taxon>Euteleostomi</taxon>
        <taxon>Mammalia</taxon>
        <taxon>Eutheria</taxon>
        <taxon>Laurasiatheria</taxon>
        <taxon>Artiodactyla</taxon>
        <taxon>Ruminantia</taxon>
        <taxon>Pecora</taxon>
        <taxon>Cervidae</taxon>
        <taxon>Cervinae</taxon>
        <taxon>Cervus</taxon>
    </lineage>
</organism>
<reference evidence="2 3" key="1">
    <citation type="journal article" date="2018" name="Mol. Genet. Genomics">
        <title>The red deer Cervus elaphus genome CerEla1.0: sequencing, annotating, genes, and chromosomes.</title>
        <authorList>
            <person name="Bana N.A."/>
            <person name="Nyiri A."/>
            <person name="Nagy J."/>
            <person name="Frank K."/>
            <person name="Nagy T."/>
            <person name="Steger V."/>
            <person name="Schiller M."/>
            <person name="Lakatos P."/>
            <person name="Sugar L."/>
            <person name="Horn P."/>
            <person name="Barta E."/>
            <person name="Orosz L."/>
        </authorList>
    </citation>
    <scope>NUCLEOTIDE SEQUENCE [LARGE SCALE GENOMIC DNA]</scope>
    <source>
        <strain evidence="2">Hungarian</strain>
    </source>
</reference>
<accession>A0A212CEM3</accession>
<dbReference type="PANTHER" id="PTHR46769">
    <property type="entry name" value="POLYCYSTIC KIDNEY AND HEPATIC DISEASE 1 (AUTOSOMAL RECESSIVE)-LIKE 1"/>
    <property type="match status" value="1"/>
</dbReference>
<keyword evidence="1" id="KW-0732">Signal</keyword>
<comment type="caution">
    <text evidence="2">The sequence shown here is derived from an EMBL/GenBank/DDBJ whole genome shotgun (WGS) entry which is preliminary data.</text>
</comment>
<feature type="non-terminal residue" evidence="2">
    <location>
        <position position="109"/>
    </location>
</feature>
<dbReference type="InterPro" id="IPR052387">
    <property type="entry name" value="Fibrocystin"/>
</dbReference>
<gene>
    <name evidence="2" type="ORF">Celaphus_00016365</name>
</gene>
<protein>
    <submittedName>
        <fullName evidence="2">Uncharacterized protein</fullName>
    </submittedName>
</protein>
<sequence length="109" mass="12353">RISLQKASESQSFYVDIVYIGQTSTMTTLDVMSKRRLPALADKGIFLKDFQVKQTKSNGSRITNQYSVTMTSYNCSYNIPMMAVSFGQRITNETENESVYRGNNWPGES</sequence>